<proteinExistence type="predicted"/>
<evidence type="ECO:0000313" key="1">
    <source>
        <dbReference type="EMBL" id="ATQ75271.1"/>
    </source>
</evidence>
<evidence type="ECO:0000313" key="2">
    <source>
        <dbReference type="Proteomes" id="UP000229897"/>
    </source>
</evidence>
<organism evidence="1 2">
    <name type="scientific">Massilia violaceinigra</name>
    <dbReference type="NCBI Taxonomy" id="2045208"/>
    <lineage>
        <taxon>Bacteria</taxon>
        <taxon>Pseudomonadati</taxon>
        <taxon>Pseudomonadota</taxon>
        <taxon>Betaproteobacteria</taxon>
        <taxon>Burkholderiales</taxon>
        <taxon>Oxalobacteraceae</taxon>
        <taxon>Telluria group</taxon>
        <taxon>Massilia</taxon>
    </lineage>
</organism>
<name>A0A2D2DJW8_9BURK</name>
<reference evidence="1" key="1">
    <citation type="submission" date="2017-10" db="EMBL/GenBank/DDBJ databases">
        <title>Massilia psychrophilum sp. nov., a novel purple-pigmented bacterium isolated from Tianshan glacier, Xinjiang Municipality, China.</title>
        <authorList>
            <person name="Wang H."/>
        </authorList>
    </citation>
    <scope>NUCLEOTIDE SEQUENCE [LARGE SCALE GENOMIC DNA]</scope>
    <source>
        <strain evidence="1">B2</strain>
    </source>
</reference>
<gene>
    <name evidence="1" type="ORF">CR152_12670</name>
</gene>
<sequence length="778" mass="85148">MTTFLYLQRFADGEPAAMPFDVLISILARHGKLGRGLYDTEITFAAGQTAAGATIIGARTGGALCVGFERPRFDAPLRALVWECMRELGCAAFDDALDMVYTPLHGAPGLPPSISAACANGVRRVDSAQQLWPDQLEAGLPAVARPGLAYGNANRNGPHMQMFDQGDVAAKELTIELATRPEACNAATLRVLRNLAARVDAAIGANPEYHPFYRFAHDASSLLFLESAQLGPLAHSATMVSPGPGLSAPLPGFASDRDVYASAHAEQARLVAHVHDKYRIVLDGSATSITVLAGLLDKLHAFYVQERSKQPANVAFSSPVATSWAIRAGCYLGCVIASQIGGQWGYVMRGQQRLMVVRTHRGRVCHPHLQVLDHIVNGARDSVARWYAQLAVSDASACARVDDMACRIPRLFAMLLGQDAFADAAGLPLDAQLPREKLDYSFASLRPLEAWLGQVRQRQTAGKVAAPLLERLIDAAGAYLGEVIRSNTPDASQWQWMNYDDMVRAHPAFARQRPRARDFLVFLDSVEYTTYPLATISALLTDARAESLQDYARKLLPQGGDGANPLAPGDIEQWPAEPKMDLALDQIRNAVMKWRRAATPADYGTMYADNPGWLGNDSLADIYRRQHLLLERGMVVWASLVQANNALFAEGPHDMPALLAYSLDRHFEARPQALQRVSQELFAYKGKGKDAPAPLQHITTCLANELQRPQDLAVPDMLTRRRVMISAFLAIRKHMPADVMQGAWFPVLTHPDTLCLMIAPRQFWPQELVSAWKGGAMV</sequence>
<dbReference type="AlphaFoldDB" id="A0A2D2DJW8"/>
<keyword evidence="2" id="KW-1185">Reference proteome</keyword>
<dbReference type="Proteomes" id="UP000229897">
    <property type="component" value="Chromosome"/>
</dbReference>
<protein>
    <submittedName>
        <fullName evidence="1">Uncharacterized protein</fullName>
    </submittedName>
</protein>
<dbReference type="OrthoDB" id="8764758at2"/>
<dbReference type="EMBL" id="CP024608">
    <property type="protein sequence ID" value="ATQ75271.1"/>
    <property type="molecule type" value="Genomic_DNA"/>
</dbReference>
<dbReference type="KEGG" id="mass:CR152_12670"/>
<dbReference type="RefSeq" id="WP_099875231.1">
    <property type="nucleotide sequence ID" value="NZ_CP024608.1"/>
</dbReference>
<accession>A0A2D2DJW8</accession>